<dbReference type="GO" id="GO:0046246">
    <property type="term" value="P:terpene biosynthetic process"/>
    <property type="evidence" value="ECO:0000318"/>
    <property type="project" value="GO_Central"/>
</dbReference>
<dbReference type="GO" id="GO:0006952">
    <property type="term" value="P:defense response"/>
    <property type="evidence" value="ECO:0007669"/>
    <property type="project" value="UniProtKB-KW"/>
</dbReference>
<sequence>MSLPTTIVSNITRPYVKFSPSVWGNRFIQYADYELTDITENMKNQIQIQKEEVRKIFQSSSNSISQKLNIIDSLQRLGISYHFEREIDEILEKIQDTFTTNIVTIEEGGLHFCALAFRLLRQKGHHISSDIFKNFKNNMGSFDEKVVKDVQGMWSLYEAAHLKIHGEDILDEALVFTHAHLNSKINTNQLSPFLDAQIRQCLRKPLHKGIPRLETRSYISSYEEDPSHSKVLLNFAKLDFNMLQKMHQKELANITKWWKESDFPTKVPYARDRVVEAYFWSLAMSFEQKSITSRKIGGKLIACISLLDDTYDNYGTVEELELFTQAIERWDFSLIQSLPDCMKVVFNTIVGLWAEIEVSLLENNEKSNFVLEYIKKAFYRLAQAYLVESKWGKDNFIPTYDDYKLNGIVSSTIPLSTISFIGLGEFSSKELLEWIFRDPKIINAVSAIGRLADDVSSHKFEQQREHVASAVECCMKQYNMSPEDAYKLINKDIEIGWMDINKECLELDFIPKSVLECMVNVARVTEFTYEDYKDKYTNGELLKDHIIALLIDPIRIEQHE</sequence>
<dbReference type="EMBL" id="PSQE01000008">
    <property type="protein sequence ID" value="RHN38716.1"/>
    <property type="molecule type" value="Genomic_DNA"/>
</dbReference>
<evidence type="ECO:0000256" key="3">
    <source>
        <dbReference type="ARBA" id="ARBA00022723"/>
    </source>
</evidence>
<dbReference type="GO" id="GO:0009611">
    <property type="term" value="P:response to wounding"/>
    <property type="evidence" value="ECO:0007669"/>
    <property type="project" value="UniProtKB-ARBA"/>
</dbReference>
<dbReference type="SUPFAM" id="SSF48239">
    <property type="entry name" value="Terpenoid cyclases/Protein prenyltransferases"/>
    <property type="match status" value="1"/>
</dbReference>
<dbReference type="GO" id="GO:0102701">
    <property type="term" value="F:tricyclene synthase activity"/>
    <property type="evidence" value="ECO:0007669"/>
    <property type="project" value="UniProtKB-EC"/>
</dbReference>
<dbReference type="Proteomes" id="UP000265566">
    <property type="component" value="Chromosome 8"/>
</dbReference>
<accession>A0A072TWP0</accession>
<dbReference type="Proteomes" id="UP000002051">
    <property type="component" value="Chromosome 8"/>
</dbReference>
<gene>
    <name evidence="16" type="primary">25500131</name>
    <name evidence="14" type="ordered locus">MTR_8g007515</name>
    <name evidence="15" type="ORF">MtrunA17_Chr8g0336181</name>
</gene>
<dbReference type="Pfam" id="PF01397">
    <property type="entry name" value="Terpene_synth"/>
    <property type="match status" value="1"/>
</dbReference>
<dbReference type="GO" id="GO:0034768">
    <property type="term" value="F:(E)-beta-ocimene synthase activity"/>
    <property type="evidence" value="ECO:0007669"/>
    <property type="project" value="UniProtKB-EC"/>
</dbReference>
<evidence type="ECO:0000256" key="1">
    <source>
        <dbReference type="ARBA" id="ARBA00001946"/>
    </source>
</evidence>
<evidence type="ECO:0000256" key="5">
    <source>
        <dbReference type="ARBA" id="ARBA00022842"/>
    </source>
</evidence>
<dbReference type="Gene3D" id="1.50.10.130">
    <property type="entry name" value="Terpene synthase, N-terminal domain"/>
    <property type="match status" value="1"/>
</dbReference>
<keyword evidence="5" id="KW-0460">Magnesium</keyword>
<organism evidence="14 17">
    <name type="scientific">Medicago truncatula</name>
    <name type="common">Barrel medic</name>
    <name type="synonym">Medicago tribuloides</name>
    <dbReference type="NCBI Taxonomy" id="3880"/>
    <lineage>
        <taxon>Eukaryota</taxon>
        <taxon>Viridiplantae</taxon>
        <taxon>Streptophyta</taxon>
        <taxon>Embryophyta</taxon>
        <taxon>Tracheophyta</taxon>
        <taxon>Spermatophyta</taxon>
        <taxon>Magnoliopsida</taxon>
        <taxon>eudicotyledons</taxon>
        <taxon>Gunneridae</taxon>
        <taxon>Pentapetalae</taxon>
        <taxon>rosids</taxon>
        <taxon>fabids</taxon>
        <taxon>Fabales</taxon>
        <taxon>Fabaceae</taxon>
        <taxon>Papilionoideae</taxon>
        <taxon>50 kb inversion clade</taxon>
        <taxon>NPAAA clade</taxon>
        <taxon>Hologalegina</taxon>
        <taxon>IRL clade</taxon>
        <taxon>Trifolieae</taxon>
        <taxon>Medicago</taxon>
    </lineage>
</organism>
<dbReference type="Gene3D" id="1.10.600.10">
    <property type="entry name" value="Farnesyl Diphosphate Synthase"/>
    <property type="match status" value="1"/>
</dbReference>
<evidence type="ECO:0000259" key="12">
    <source>
        <dbReference type="Pfam" id="PF01397"/>
    </source>
</evidence>
<comment type="cofactor">
    <cofactor evidence="1">
        <name>Mg(2+)</name>
        <dbReference type="ChEBI" id="CHEBI:18420"/>
    </cofactor>
</comment>
<dbReference type="CDD" id="cd00684">
    <property type="entry name" value="Terpene_cyclase_plant_C1"/>
    <property type="match status" value="1"/>
</dbReference>
<dbReference type="Pfam" id="PF03936">
    <property type="entry name" value="Terpene_synth_C"/>
    <property type="match status" value="1"/>
</dbReference>
<evidence type="ECO:0000256" key="10">
    <source>
        <dbReference type="ARBA" id="ARBA00067061"/>
    </source>
</evidence>
<dbReference type="EC" id="4.2.3.105" evidence="10"/>
<dbReference type="InterPro" id="IPR005630">
    <property type="entry name" value="Terpene_synthase_metal-bd"/>
</dbReference>
<keyword evidence="6 15" id="KW-0456">Lyase</keyword>
<evidence type="ECO:0000313" key="15">
    <source>
        <dbReference type="EMBL" id="RHN38716.1"/>
    </source>
</evidence>
<comment type="subcellular location">
    <subcellularLocation>
        <location evidence="2">Plastid</location>
        <location evidence="2">Chloroplast stroma</location>
    </subcellularLocation>
</comment>
<evidence type="ECO:0000256" key="6">
    <source>
        <dbReference type="ARBA" id="ARBA00023239"/>
    </source>
</evidence>
<dbReference type="InterPro" id="IPR001906">
    <property type="entry name" value="Terpene_synth_N"/>
</dbReference>
<dbReference type="GO" id="GO:0009570">
    <property type="term" value="C:chloroplast stroma"/>
    <property type="evidence" value="ECO:0007669"/>
    <property type="project" value="UniProtKB-SubCell"/>
</dbReference>
<dbReference type="SUPFAM" id="SSF48576">
    <property type="entry name" value="Terpenoid synthases"/>
    <property type="match status" value="1"/>
</dbReference>
<reference evidence="16" key="3">
    <citation type="submission" date="2015-04" db="UniProtKB">
        <authorList>
            <consortium name="EnsemblPlants"/>
        </authorList>
    </citation>
    <scope>IDENTIFICATION</scope>
    <source>
        <strain evidence="16">cv. Jemalong A17</strain>
    </source>
</reference>
<evidence type="ECO:0000313" key="14">
    <source>
        <dbReference type="EMBL" id="KEH17940.1"/>
    </source>
</evidence>
<evidence type="ECO:0000256" key="9">
    <source>
        <dbReference type="ARBA" id="ARBA00067060"/>
    </source>
</evidence>
<keyword evidence="4" id="KW-0611">Plant defense</keyword>
<dbReference type="InterPro" id="IPR050148">
    <property type="entry name" value="Terpene_synthase-like"/>
</dbReference>
<feature type="domain" description="Terpene synthase N-terminal" evidence="12">
    <location>
        <begin position="22"/>
        <end position="202"/>
    </location>
</feature>
<dbReference type="Gramene" id="rna44677">
    <property type="protein sequence ID" value="RHN38716.1"/>
    <property type="gene ID" value="gene44677"/>
</dbReference>
<dbReference type="EMBL" id="CM001224">
    <property type="protein sequence ID" value="KEH17940.1"/>
    <property type="molecule type" value="Genomic_DNA"/>
</dbReference>
<dbReference type="PANTHER" id="PTHR31225:SF241">
    <property type="entry name" value="TERPENE SYNTHASE FAMILY, METAL-BINDING DOMAIN PROTEIN"/>
    <property type="match status" value="1"/>
</dbReference>
<dbReference type="HOGENOM" id="CLU_003125_7_2_1"/>
<evidence type="ECO:0000256" key="2">
    <source>
        <dbReference type="ARBA" id="ARBA00004470"/>
    </source>
</evidence>
<dbReference type="InterPro" id="IPR044814">
    <property type="entry name" value="Terpene_cyclase_plant_C1"/>
</dbReference>
<dbReference type="SFLD" id="SFLDG01019">
    <property type="entry name" value="Terpene_Cyclase_Like_1_C_Termi"/>
    <property type="match status" value="1"/>
</dbReference>
<dbReference type="GO" id="GO:0016102">
    <property type="term" value="P:diterpenoid biosynthetic process"/>
    <property type="evidence" value="ECO:0007669"/>
    <property type="project" value="InterPro"/>
</dbReference>
<dbReference type="PANTHER" id="PTHR31225">
    <property type="entry name" value="OS04G0344100 PROTEIN-RELATED"/>
    <property type="match status" value="1"/>
</dbReference>
<dbReference type="GO" id="GO:0000287">
    <property type="term" value="F:magnesium ion binding"/>
    <property type="evidence" value="ECO:0007669"/>
    <property type="project" value="InterPro"/>
</dbReference>
<dbReference type="InterPro" id="IPR008930">
    <property type="entry name" value="Terpenoid_cyclase/PrenylTrfase"/>
</dbReference>
<protein>
    <recommendedName>
        <fullName evidence="11">(E)-beta-ocimene synthase</fullName>
        <ecNumber evidence="10">4.2.3.105</ecNumber>
        <ecNumber evidence="9">4.2.3.106</ecNumber>
    </recommendedName>
</protein>
<evidence type="ECO:0000313" key="16">
    <source>
        <dbReference type="EnsemblPlants" id="KEH17940"/>
    </source>
</evidence>
<dbReference type="GO" id="GO:0010333">
    <property type="term" value="F:terpene synthase activity"/>
    <property type="evidence" value="ECO:0000318"/>
    <property type="project" value="GO_Central"/>
</dbReference>
<keyword evidence="17" id="KW-1185">Reference proteome</keyword>
<dbReference type="STRING" id="3880.A0A072TWP0"/>
<evidence type="ECO:0000256" key="11">
    <source>
        <dbReference type="ARBA" id="ARBA00079290"/>
    </source>
</evidence>
<proteinExistence type="predicted"/>
<name>A0A072TWP0_MEDTR</name>
<evidence type="ECO:0000256" key="7">
    <source>
        <dbReference type="ARBA" id="ARBA00050824"/>
    </source>
</evidence>
<dbReference type="GO" id="GO:0080027">
    <property type="term" value="P:response to herbivore"/>
    <property type="evidence" value="ECO:0007669"/>
    <property type="project" value="UniProtKB-ARBA"/>
</dbReference>
<evidence type="ECO:0000313" key="17">
    <source>
        <dbReference type="Proteomes" id="UP000002051"/>
    </source>
</evidence>
<feature type="domain" description="Terpene synthase metal-binding" evidence="13">
    <location>
        <begin position="259"/>
        <end position="499"/>
    </location>
</feature>
<dbReference type="FunFam" id="1.50.10.130:FF:000001">
    <property type="entry name" value="Isoprene synthase, chloroplastic"/>
    <property type="match status" value="1"/>
</dbReference>
<dbReference type="EC" id="4.2.3.106" evidence="9"/>
<keyword evidence="3" id="KW-0479">Metal-binding</keyword>
<evidence type="ECO:0000256" key="8">
    <source>
        <dbReference type="ARBA" id="ARBA00052932"/>
    </source>
</evidence>
<dbReference type="InterPro" id="IPR008949">
    <property type="entry name" value="Isoprenoid_synthase_dom_sf"/>
</dbReference>
<dbReference type="EnsemblPlants" id="KEH17940">
    <property type="protein sequence ID" value="KEH17940"/>
    <property type="gene ID" value="MTR_8g007515"/>
</dbReference>
<comment type="catalytic activity">
    <reaction evidence="8">
        <text>(2E)-geranyl diphosphate = tricyclene + diphosphate</text>
        <dbReference type="Rhea" id="RHEA:32687"/>
        <dbReference type="ChEBI" id="CHEBI:33019"/>
        <dbReference type="ChEBI" id="CHEBI:58057"/>
        <dbReference type="ChEBI" id="CHEBI:64266"/>
        <dbReference type="EC" id="4.2.3.105"/>
    </reaction>
</comment>
<reference evidence="14 17" key="2">
    <citation type="journal article" date="2014" name="BMC Genomics">
        <title>An improved genome release (version Mt4.0) for the model legume Medicago truncatula.</title>
        <authorList>
            <person name="Tang H."/>
            <person name="Krishnakumar V."/>
            <person name="Bidwell S."/>
            <person name="Rosen B."/>
            <person name="Chan A."/>
            <person name="Zhou S."/>
            <person name="Gentzbittel L."/>
            <person name="Childs K.L."/>
            <person name="Yandell M."/>
            <person name="Gundlach H."/>
            <person name="Mayer K.F."/>
            <person name="Schwartz D.C."/>
            <person name="Town C.D."/>
        </authorList>
    </citation>
    <scope>GENOME REANNOTATION</scope>
    <source>
        <strain evidence="14">A17</strain>
        <strain evidence="16 17">cv. Jemalong A17</strain>
    </source>
</reference>
<evidence type="ECO:0000256" key="4">
    <source>
        <dbReference type="ARBA" id="ARBA00022821"/>
    </source>
</evidence>
<dbReference type="InterPro" id="IPR036965">
    <property type="entry name" value="Terpene_synth_N_sf"/>
</dbReference>
<reference evidence="14 17" key="1">
    <citation type="journal article" date="2011" name="Nature">
        <title>The Medicago genome provides insight into the evolution of rhizobial symbioses.</title>
        <authorList>
            <person name="Young N.D."/>
            <person name="Debelle F."/>
            <person name="Oldroyd G.E."/>
            <person name="Geurts R."/>
            <person name="Cannon S.B."/>
            <person name="Udvardi M.K."/>
            <person name="Benedito V.A."/>
            <person name="Mayer K.F."/>
            <person name="Gouzy J."/>
            <person name="Schoof H."/>
            <person name="Van de Peer Y."/>
            <person name="Proost S."/>
            <person name="Cook D.R."/>
            <person name="Meyers B.C."/>
            <person name="Spannagl M."/>
            <person name="Cheung F."/>
            <person name="De Mita S."/>
            <person name="Krishnakumar V."/>
            <person name="Gundlach H."/>
            <person name="Zhou S."/>
            <person name="Mudge J."/>
            <person name="Bharti A.K."/>
            <person name="Murray J.D."/>
            <person name="Naoumkina M.A."/>
            <person name="Rosen B."/>
            <person name="Silverstein K.A."/>
            <person name="Tang H."/>
            <person name="Rombauts S."/>
            <person name="Zhao P.X."/>
            <person name="Zhou P."/>
            <person name="Barbe V."/>
            <person name="Bardou P."/>
            <person name="Bechner M."/>
            <person name="Bellec A."/>
            <person name="Berger A."/>
            <person name="Berges H."/>
            <person name="Bidwell S."/>
            <person name="Bisseling T."/>
            <person name="Choisne N."/>
            <person name="Couloux A."/>
            <person name="Denny R."/>
            <person name="Deshpande S."/>
            <person name="Dai X."/>
            <person name="Doyle J.J."/>
            <person name="Dudez A.M."/>
            <person name="Farmer A.D."/>
            <person name="Fouteau S."/>
            <person name="Franken C."/>
            <person name="Gibelin C."/>
            <person name="Gish J."/>
            <person name="Goldstein S."/>
            <person name="Gonzalez A.J."/>
            <person name="Green P.J."/>
            <person name="Hallab A."/>
            <person name="Hartog M."/>
            <person name="Hua A."/>
            <person name="Humphray S.J."/>
            <person name="Jeong D.H."/>
            <person name="Jing Y."/>
            <person name="Jocker A."/>
            <person name="Kenton S.M."/>
            <person name="Kim D.J."/>
            <person name="Klee K."/>
            <person name="Lai H."/>
            <person name="Lang C."/>
            <person name="Lin S."/>
            <person name="Macmil S.L."/>
            <person name="Magdelenat G."/>
            <person name="Matthews L."/>
            <person name="McCorrison J."/>
            <person name="Monaghan E.L."/>
            <person name="Mun J.H."/>
            <person name="Najar F.Z."/>
            <person name="Nicholson C."/>
            <person name="Noirot C."/>
            <person name="O'Bleness M."/>
            <person name="Paule C.R."/>
            <person name="Poulain J."/>
            <person name="Prion F."/>
            <person name="Qin B."/>
            <person name="Qu C."/>
            <person name="Retzel E.F."/>
            <person name="Riddle C."/>
            <person name="Sallet E."/>
            <person name="Samain S."/>
            <person name="Samson N."/>
            <person name="Sanders I."/>
            <person name="Saurat O."/>
            <person name="Scarpelli C."/>
            <person name="Schiex T."/>
            <person name="Segurens B."/>
            <person name="Severin A.J."/>
            <person name="Sherrier D.J."/>
            <person name="Shi R."/>
            <person name="Sims S."/>
            <person name="Singer S.R."/>
            <person name="Sinharoy S."/>
            <person name="Sterck L."/>
            <person name="Viollet A."/>
            <person name="Wang B.B."/>
            <person name="Wang K."/>
            <person name="Wang M."/>
            <person name="Wang X."/>
            <person name="Warfsmann J."/>
            <person name="Weissenbach J."/>
            <person name="White D.D."/>
            <person name="White J.D."/>
            <person name="Wiley G.B."/>
            <person name="Wincker P."/>
            <person name="Xing Y."/>
            <person name="Yang L."/>
            <person name="Yao Z."/>
            <person name="Ying F."/>
            <person name="Zhai J."/>
            <person name="Zhou L."/>
            <person name="Zuber A."/>
            <person name="Denarie J."/>
            <person name="Dixon R.A."/>
            <person name="May G.D."/>
            <person name="Schwartz D.C."/>
            <person name="Rogers J."/>
            <person name="Quetier F."/>
            <person name="Town C.D."/>
            <person name="Roe B.A."/>
        </authorList>
    </citation>
    <scope>NUCLEOTIDE SEQUENCE [LARGE SCALE GENOMIC DNA]</scope>
    <source>
        <strain evidence="14">A17</strain>
        <strain evidence="16 17">cv. Jemalong A17</strain>
    </source>
</reference>
<dbReference type="AlphaFoldDB" id="A0A072TWP0"/>
<reference evidence="15" key="4">
    <citation type="journal article" date="2018" name="Nat. Plants">
        <title>Whole-genome landscape of Medicago truncatula symbiotic genes.</title>
        <authorList>
            <person name="Pecrix Y."/>
            <person name="Gamas P."/>
            <person name="Carrere S."/>
        </authorList>
    </citation>
    <scope>NUCLEOTIDE SEQUENCE</scope>
    <source>
        <tissue evidence="15">Leaves</tissue>
    </source>
</reference>
<evidence type="ECO:0000259" key="13">
    <source>
        <dbReference type="Pfam" id="PF03936"/>
    </source>
</evidence>
<dbReference type="InterPro" id="IPR034741">
    <property type="entry name" value="Terpene_cyclase-like_1_C"/>
</dbReference>
<dbReference type="SFLD" id="SFLDS00005">
    <property type="entry name" value="Isoprenoid_Synthase_Type_I"/>
    <property type="match status" value="1"/>
</dbReference>
<dbReference type="FunFam" id="1.10.600.10:FF:000007">
    <property type="entry name" value="Isoprene synthase, chloroplastic"/>
    <property type="match status" value="1"/>
</dbReference>
<comment type="catalytic activity">
    <reaction evidence="7">
        <text>(2E)-geranyl diphosphate = (E)-beta-ocimene + diphosphate</text>
        <dbReference type="Rhea" id="RHEA:32691"/>
        <dbReference type="ChEBI" id="CHEBI:33019"/>
        <dbReference type="ChEBI" id="CHEBI:58057"/>
        <dbReference type="ChEBI" id="CHEBI:64280"/>
        <dbReference type="EC" id="4.2.3.106"/>
    </reaction>
</comment>